<dbReference type="AlphaFoldDB" id="A0A8F5BQ97"/>
<reference evidence="1" key="1">
    <citation type="journal article" date="2021" name="Environ. Microbiol.">
        <title>New insights into the diversity and evolution of the archaeal mobilome from three complete genomes of Saccharolobus shibatae.</title>
        <authorList>
            <person name="Medvedeva S."/>
            <person name="Brandt D."/>
            <person name="Cvirkaite-Krupovic V."/>
            <person name="Liu Y."/>
            <person name="Severinov K."/>
            <person name="Ishino S."/>
            <person name="Ishino Y."/>
            <person name="Prangishvili D."/>
            <person name="Kalinowski J."/>
            <person name="Krupovic M."/>
        </authorList>
    </citation>
    <scope>NUCLEOTIDE SEQUENCE</scope>
    <source>
        <strain evidence="1">B12</strain>
    </source>
</reference>
<evidence type="ECO:0000313" key="2">
    <source>
        <dbReference type="Proteomes" id="UP000694018"/>
    </source>
</evidence>
<organism evidence="1 2">
    <name type="scientific">Saccharolobus shibatae (strain ATCC 51178 / DSM 5389 / JCM 8931 / NBRC 15437 / B12)</name>
    <name type="common">Sulfolobus shibatae</name>
    <dbReference type="NCBI Taxonomy" id="523848"/>
    <lineage>
        <taxon>Archaea</taxon>
        <taxon>Thermoproteota</taxon>
        <taxon>Thermoprotei</taxon>
        <taxon>Sulfolobales</taxon>
        <taxon>Sulfolobaceae</taxon>
        <taxon>Saccharolobus</taxon>
    </lineage>
</organism>
<proteinExistence type="predicted"/>
<protein>
    <submittedName>
        <fullName evidence="1">Uncharacterized protein</fullName>
    </submittedName>
</protein>
<dbReference type="EMBL" id="CP077717">
    <property type="protein sequence ID" value="QXJ29479.1"/>
    <property type="molecule type" value="Genomic_DNA"/>
</dbReference>
<dbReference type="GeneID" id="65563824"/>
<accession>A0A8F5BQ97</accession>
<dbReference type="Proteomes" id="UP000694018">
    <property type="component" value="Chromosome"/>
</dbReference>
<dbReference type="RefSeq" id="WP_218266216.1">
    <property type="nucleotide sequence ID" value="NZ_CP077717.1"/>
</dbReference>
<sequence>MLIFNKTNIKGFYNNSPILIIEMCEFKVVTVERPIRQDNNIVLIDYYDFVKISDIKIMNVLVKDSRENYSKSYYYYIRDYLNKLRILKENMINVKLVFPFEKADGSLNLKKGIIYVTNDKQVVYMNLHSNVYTNCENCVAKPFCTYYLAKIVGENKLKIGVNKGNPGESWDKIISSLQSKYVKTKVIELPPSV</sequence>
<dbReference type="KEGG" id="sshi:J5U23_02348"/>
<gene>
    <name evidence="1" type="ORF">J5U23_02348</name>
</gene>
<dbReference type="OrthoDB" id="36135at2157"/>
<name>A0A8F5BQ97_SACSH</name>
<evidence type="ECO:0000313" key="1">
    <source>
        <dbReference type="EMBL" id="QXJ29479.1"/>
    </source>
</evidence>